<evidence type="ECO:0000256" key="3">
    <source>
        <dbReference type="ARBA" id="ARBA00022692"/>
    </source>
</evidence>
<evidence type="ECO:0000313" key="8">
    <source>
        <dbReference type="EMBL" id="KDN38034.1"/>
    </source>
</evidence>
<dbReference type="OMA" id="WAIGNIM"/>
<comment type="caution">
    <text evidence="8">The sequence shown here is derived from an EMBL/GenBank/DDBJ whole genome shotgun (WGS) entry which is preliminary data.</text>
</comment>
<dbReference type="RefSeq" id="XP_013240582.1">
    <property type="nucleotide sequence ID" value="XM_013385128.1"/>
</dbReference>
<dbReference type="PANTHER" id="PTHR21535:SF51">
    <property type="entry name" value="MANGANESE RESISTANCE PROTEIN MNR2"/>
    <property type="match status" value="1"/>
</dbReference>
<dbReference type="STRING" id="1037660.A0A066VGZ9"/>
<dbReference type="GO" id="GO:0016020">
    <property type="term" value="C:membrane"/>
    <property type="evidence" value="ECO:0007669"/>
    <property type="project" value="UniProtKB-SubCell"/>
</dbReference>
<protein>
    <submittedName>
        <fullName evidence="8">Cora-domain-containing protein</fullName>
    </submittedName>
</protein>
<dbReference type="GeneID" id="25265309"/>
<proteinExistence type="inferred from homology"/>
<evidence type="ECO:0000313" key="9">
    <source>
        <dbReference type="Proteomes" id="UP000027361"/>
    </source>
</evidence>
<dbReference type="FunFam" id="1.20.58.340:FF:000006">
    <property type="entry name" value="CorA family metal ion transporter"/>
    <property type="match status" value="1"/>
</dbReference>
<dbReference type="PANTHER" id="PTHR21535">
    <property type="entry name" value="MAGNESIUM AND COBALT TRANSPORT PROTEIN/MITOCHONDRIAL IMPORT INNER MEMBRANE TRANSLOCASE SUBUNIT TIM8"/>
    <property type="match status" value="1"/>
</dbReference>
<reference evidence="8 9" key="1">
    <citation type="submission" date="2014-05" db="EMBL/GenBank/DDBJ databases">
        <title>Draft genome sequence of a rare smut relative, Tilletiaria anomala UBC 951.</title>
        <authorList>
            <consortium name="DOE Joint Genome Institute"/>
            <person name="Toome M."/>
            <person name="Kuo A."/>
            <person name="Henrissat B."/>
            <person name="Lipzen A."/>
            <person name="Tritt A."/>
            <person name="Yoshinaga Y."/>
            <person name="Zane M."/>
            <person name="Barry K."/>
            <person name="Grigoriev I.V."/>
            <person name="Spatafora J.W."/>
            <person name="Aimea M.C."/>
        </authorList>
    </citation>
    <scope>NUCLEOTIDE SEQUENCE [LARGE SCALE GENOMIC DNA]</scope>
    <source>
        <strain evidence="8 9">UBC 951</strain>
    </source>
</reference>
<gene>
    <name evidence="8" type="ORF">K437DRAFT_259547</name>
</gene>
<dbReference type="Gene3D" id="1.20.58.340">
    <property type="entry name" value="Magnesium transport protein CorA, transmembrane region"/>
    <property type="match status" value="2"/>
</dbReference>
<dbReference type="InterPro" id="IPR045861">
    <property type="entry name" value="CorA_cytoplasmic_dom"/>
</dbReference>
<dbReference type="SUPFAM" id="SSF143865">
    <property type="entry name" value="CorA soluble domain-like"/>
    <property type="match status" value="1"/>
</dbReference>
<evidence type="ECO:0000256" key="5">
    <source>
        <dbReference type="ARBA" id="ARBA00023136"/>
    </source>
</evidence>
<dbReference type="SUPFAM" id="SSF144083">
    <property type="entry name" value="Magnesium transport protein CorA, transmembrane region"/>
    <property type="match status" value="1"/>
</dbReference>
<feature type="compositionally biased region" description="Low complexity" evidence="6">
    <location>
        <begin position="573"/>
        <end position="587"/>
    </location>
</feature>
<feature type="region of interest" description="Disordered" evidence="6">
    <location>
        <begin position="411"/>
        <end position="435"/>
    </location>
</feature>
<evidence type="ECO:0000256" key="1">
    <source>
        <dbReference type="ARBA" id="ARBA00004141"/>
    </source>
</evidence>
<feature type="region of interest" description="Disordered" evidence="6">
    <location>
        <begin position="546"/>
        <end position="634"/>
    </location>
</feature>
<evidence type="ECO:0000256" key="2">
    <source>
        <dbReference type="ARBA" id="ARBA00009765"/>
    </source>
</evidence>
<feature type="compositionally biased region" description="Polar residues" evidence="6">
    <location>
        <begin position="660"/>
        <end position="682"/>
    </location>
</feature>
<keyword evidence="3 7" id="KW-0812">Transmembrane</keyword>
<dbReference type="Pfam" id="PF01544">
    <property type="entry name" value="CorA"/>
    <property type="match status" value="1"/>
</dbReference>
<dbReference type="InterPro" id="IPR045863">
    <property type="entry name" value="CorA_TM1_TM2"/>
</dbReference>
<feature type="region of interest" description="Disordered" evidence="6">
    <location>
        <begin position="660"/>
        <end position="698"/>
    </location>
</feature>
<name>A0A066VGZ9_TILAU</name>
<feature type="compositionally biased region" description="Basic and acidic residues" evidence="6">
    <location>
        <begin position="19"/>
        <end position="30"/>
    </location>
</feature>
<dbReference type="InParanoid" id="A0A066VGZ9"/>
<feature type="region of interest" description="Disordered" evidence="6">
    <location>
        <begin position="178"/>
        <end position="241"/>
    </location>
</feature>
<dbReference type="GO" id="GO:0015095">
    <property type="term" value="F:magnesium ion transmembrane transporter activity"/>
    <property type="evidence" value="ECO:0007669"/>
    <property type="project" value="InterPro"/>
</dbReference>
<feature type="compositionally biased region" description="Basic and acidic residues" evidence="6">
    <location>
        <begin position="548"/>
        <end position="571"/>
    </location>
</feature>
<evidence type="ECO:0000256" key="7">
    <source>
        <dbReference type="SAM" id="Phobius"/>
    </source>
</evidence>
<feature type="region of interest" description="Disordered" evidence="6">
    <location>
        <begin position="1"/>
        <end position="66"/>
    </location>
</feature>
<dbReference type="FunFam" id="3.30.460.20:FF:000006">
    <property type="entry name" value="Chromosome 1, whole genome shotgun sequence"/>
    <property type="match status" value="1"/>
</dbReference>
<dbReference type="InterPro" id="IPR044089">
    <property type="entry name" value="Alr1-like"/>
</dbReference>
<feature type="region of interest" description="Disordered" evidence="6">
    <location>
        <begin position="448"/>
        <end position="514"/>
    </location>
</feature>
<feature type="region of interest" description="Disordered" evidence="6">
    <location>
        <begin position="260"/>
        <end position="299"/>
    </location>
</feature>
<dbReference type="Gene3D" id="3.30.460.20">
    <property type="entry name" value="CorA soluble domain-like"/>
    <property type="match status" value="1"/>
</dbReference>
<dbReference type="EMBL" id="JMSN01000125">
    <property type="protein sequence ID" value="KDN38034.1"/>
    <property type="molecule type" value="Genomic_DNA"/>
</dbReference>
<keyword evidence="4 7" id="KW-1133">Transmembrane helix</keyword>
<evidence type="ECO:0000256" key="4">
    <source>
        <dbReference type="ARBA" id="ARBA00022989"/>
    </source>
</evidence>
<accession>A0A066VGZ9</accession>
<comment type="similarity">
    <text evidence="2">Belongs to the CorA metal ion transporter (MIT) (TC 1.A.35) family.</text>
</comment>
<dbReference type="InterPro" id="IPR002523">
    <property type="entry name" value="MgTranspt_CorA/ZnTranspt_ZntB"/>
</dbReference>
<dbReference type="HOGENOM" id="CLU_007127_12_1_1"/>
<comment type="subcellular location">
    <subcellularLocation>
        <location evidence="1">Membrane</location>
        <topology evidence="1">Multi-pass membrane protein</topology>
    </subcellularLocation>
</comment>
<dbReference type="Proteomes" id="UP000027361">
    <property type="component" value="Unassembled WGS sequence"/>
</dbReference>
<dbReference type="FunFam" id="1.20.58.340:FF:000008">
    <property type="entry name" value="CorA family metal ion transporter"/>
    <property type="match status" value="1"/>
</dbReference>
<evidence type="ECO:0000256" key="6">
    <source>
        <dbReference type="SAM" id="MobiDB-lite"/>
    </source>
</evidence>
<feature type="transmembrane region" description="Helical" evidence="7">
    <location>
        <begin position="1001"/>
        <end position="1022"/>
    </location>
</feature>
<dbReference type="GO" id="GO:0010961">
    <property type="term" value="P:intracellular magnesium ion homeostasis"/>
    <property type="evidence" value="ECO:0007669"/>
    <property type="project" value="TreeGrafter"/>
</dbReference>
<feature type="transmembrane region" description="Helical" evidence="7">
    <location>
        <begin position="970"/>
        <end position="989"/>
    </location>
</feature>
<feature type="compositionally biased region" description="Basic and acidic residues" evidence="6">
    <location>
        <begin position="448"/>
        <end position="471"/>
    </location>
</feature>
<dbReference type="CDD" id="cd12829">
    <property type="entry name" value="Alr1p-like"/>
    <property type="match status" value="1"/>
</dbReference>
<keyword evidence="9" id="KW-1185">Reference proteome</keyword>
<keyword evidence="5 7" id="KW-0472">Membrane</keyword>
<dbReference type="AlphaFoldDB" id="A0A066VGZ9"/>
<dbReference type="OrthoDB" id="29879at2759"/>
<sequence>MSSPQHSGRLETRNSSPQPHDERKQHHQLEQDLDAARQMSRVRQSSFSHHPGSVSPPRASPIVSRCAEPDPFFEDRMPVAGSPLNVRQRNDSLSGAAASPLALSSSIVPISASQQRTSPAVARFYQHHGRRGSNASVNSESHFIDHRHQQHSLGANANYNMGRSYRGPASMRPLGTLIGRPERVGDESTAMDDGDTSSRAVADGDRFHAGPTPASPSQMLDMGSGQGAGAAAGRNDGASPRTLSRRASMVEDDVCFPLPARSPHAEHHPHPSELYGGYADDYMDDHDAPHHAAESGVELPPGYPYTFDLQALEDFAGEERARAEASTSQGKIGAGGLRHRAGGAARNSRQLSIASAAAYGISPESDDATFYSRRPRKYTPDEAAAARGIVGGLSAGTSKYQRKLALFESHAGSADPPSIPGVPRTGDRSTTGGEWAIGNIMGSGALLEEERRKVSRSDVKTPLLKDTDHAPAYDGTYGELKDEAAGKLRGHSSGIFSPSGGGGPSGTGRDMSEKDKPYRFTFYSNALSSTIHARHLFELPAPDQTFEDLLRGRPPRDASEEAEEGNDRTKEYQSQSQSQSHSRPPSQAGMNAAHSASRIAPLVSNAGAGAQGRVEGVTAPPTRTGTPLVGDGNGGFGRAQSPFPGGLSAAKIAMQNSALTTATSGQPSGSCTGNGHSDTTATNQGNGNGNGKGAHNGKVAPELAKTLPGGQIMMDNDPEANTWWLDVLCPTDQEMKLLARVFGIHPLTTEDILMEETREKIELFRNYYLVCFRSFDQDPYSPTYLEPLNMYIIVFREGTLSFHFKATPHPQNVRRRIKQLKDYINVTSDWISYALIDDITDAFGPLIQNIEYEVDSIDELVLILREAEQSDMLRRIGTCRKKVMGLLRLMGNKADVVKGLAKRCNENWSVAPKSDIGLYLSDIQDHLITMTQNLNHYEKILSRSHSNYLAQISIEMTDANNEINDVLSKLTALGTVIVPLNVITGLWGMNVNVPGQDVTNLYWFGGIVSVMVVIAVSGYFAAIRYLKR</sequence>
<organism evidence="8 9">
    <name type="scientific">Tilletiaria anomala (strain ATCC 24038 / CBS 436.72 / UBC 951)</name>
    <dbReference type="NCBI Taxonomy" id="1037660"/>
    <lineage>
        <taxon>Eukaryota</taxon>
        <taxon>Fungi</taxon>
        <taxon>Dikarya</taxon>
        <taxon>Basidiomycota</taxon>
        <taxon>Ustilaginomycotina</taxon>
        <taxon>Exobasidiomycetes</taxon>
        <taxon>Georgefischeriales</taxon>
        <taxon>Tilletiariaceae</taxon>
        <taxon>Tilletiaria</taxon>
    </lineage>
</organism>